<keyword evidence="3" id="KW-0238">DNA-binding</keyword>
<dbReference type="Proteomes" id="UP000509510">
    <property type="component" value="Chromosome V"/>
</dbReference>
<organism evidence="8 9">
    <name type="scientific">Talaromyces rugulosus</name>
    <name type="common">Penicillium rugulosum</name>
    <dbReference type="NCBI Taxonomy" id="121627"/>
    <lineage>
        <taxon>Eukaryota</taxon>
        <taxon>Fungi</taxon>
        <taxon>Dikarya</taxon>
        <taxon>Ascomycota</taxon>
        <taxon>Pezizomycotina</taxon>
        <taxon>Eurotiomycetes</taxon>
        <taxon>Eurotiomycetidae</taxon>
        <taxon>Eurotiales</taxon>
        <taxon>Trichocomaceae</taxon>
        <taxon>Talaromyces</taxon>
        <taxon>Talaromyces sect. Islandici</taxon>
    </lineage>
</organism>
<evidence type="ECO:0000256" key="5">
    <source>
        <dbReference type="ARBA" id="ARBA00023242"/>
    </source>
</evidence>
<feature type="compositionally biased region" description="Polar residues" evidence="6">
    <location>
        <begin position="124"/>
        <end position="133"/>
    </location>
</feature>
<evidence type="ECO:0000256" key="4">
    <source>
        <dbReference type="ARBA" id="ARBA00023163"/>
    </source>
</evidence>
<name>A0A7H8R9T9_TALRU</name>
<keyword evidence="5" id="KW-0539">Nucleus</keyword>
<dbReference type="SUPFAM" id="SSF57701">
    <property type="entry name" value="Zn2/Cys6 DNA-binding domain"/>
    <property type="match status" value="1"/>
</dbReference>
<dbReference type="PROSITE" id="PS00463">
    <property type="entry name" value="ZN2_CY6_FUNGAL_1"/>
    <property type="match status" value="1"/>
</dbReference>
<protein>
    <recommendedName>
        <fullName evidence="7">Zn(2)-C6 fungal-type domain-containing protein</fullName>
    </recommendedName>
</protein>
<dbReference type="InterPro" id="IPR051089">
    <property type="entry name" value="prtT"/>
</dbReference>
<feature type="domain" description="Zn(2)-C6 fungal-type" evidence="7">
    <location>
        <begin position="29"/>
        <end position="59"/>
    </location>
</feature>
<dbReference type="AlphaFoldDB" id="A0A7H8R9T9"/>
<dbReference type="Gene3D" id="4.10.240.10">
    <property type="entry name" value="Zn(2)-C6 fungal-type DNA-binding domain"/>
    <property type="match status" value="1"/>
</dbReference>
<feature type="region of interest" description="Disordered" evidence="6">
    <location>
        <begin position="97"/>
        <end position="143"/>
    </location>
</feature>
<evidence type="ECO:0000256" key="1">
    <source>
        <dbReference type="ARBA" id="ARBA00004123"/>
    </source>
</evidence>
<accession>A0A7H8R9T9</accession>
<dbReference type="KEGG" id="trg:TRUGW13939_10290"/>
<gene>
    <name evidence="8" type="ORF">TRUGW13939_10290</name>
</gene>
<dbReference type="GO" id="GO:0000981">
    <property type="term" value="F:DNA-binding transcription factor activity, RNA polymerase II-specific"/>
    <property type="evidence" value="ECO:0007669"/>
    <property type="project" value="InterPro"/>
</dbReference>
<evidence type="ECO:0000313" key="8">
    <source>
        <dbReference type="EMBL" id="QKX63122.1"/>
    </source>
</evidence>
<evidence type="ECO:0000313" key="9">
    <source>
        <dbReference type="Proteomes" id="UP000509510"/>
    </source>
</evidence>
<dbReference type="GO" id="GO:0005634">
    <property type="term" value="C:nucleus"/>
    <property type="evidence" value="ECO:0007669"/>
    <property type="project" value="UniProtKB-SubCell"/>
</dbReference>
<dbReference type="GO" id="GO:0008270">
    <property type="term" value="F:zinc ion binding"/>
    <property type="evidence" value="ECO:0007669"/>
    <property type="project" value="InterPro"/>
</dbReference>
<dbReference type="PANTHER" id="PTHR31845">
    <property type="entry name" value="FINGER DOMAIN PROTEIN, PUTATIVE-RELATED"/>
    <property type="match status" value="1"/>
</dbReference>
<dbReference type="GeneID" id="55997771"/>
<dbReference type="PANTHER" id="PTHR31845:SF32">
    <property type="entry name" value="MISCELLANEOUS ZN(II)2CYS6 TRANSCRIPTION FACTOR (EUROFUNG)-RELATED"/>
    <property type="match status" value="1"/>
</dbReference>
<dbReference type="RefSeq" id="XP_035349296.1">
    <property type="nucleotide sequence ID" value="XM_035493403.1"/>
</dbReference>
<reference evidence="9" key="1">
    <citation type="submission" date="2020-06" db="EMBL/GenBank/DDBJ databases">
        <title>A chromosome-scale genome assembly of Talaromyces rugulosus W13939.</title>
        <authorList>
            <person name="Wang B."/>
            <person name="Guo L."/>
            <person name="Ye K."/>
            <person name="Wang L."/>
        </authorList>
    </citation>
    <scope>NUCLEOTIDE SEQUENCE [LARGE SCALE GENOMIC DNA]</scope>
    <source>
        <strain evidence="9">W13939</strain>
    </source>
</reference>
<comment type="subcellular location">
    <subcellularLocation>
        <location evidence="1">Nucleus</location>
    </subcellularLocation>
</comment>
<keyword evidence="4" id="KW-0804">Transcription</keyword>
<evidence type="ECO:0000256" key="3">
    <source>
        <dbReference type="ARBA" id="ARBA00023125"/>
    </source>
</evidence>
<dbReference type="CDD" id="cd00067">
    <property type="entry name" value="GAL4"/>
    <property type="match status" value="1"/>
</dbReference>
<dbReference type="EMBL" id="CP055902">
    <property type="protein sequence ID" value="QKX63122.1"/>
    <property type="molecule type" value="Genomic_DNA"/>
</dbReference>
<dbReference type="OrthoDB" id="4226184at2759"/>
<evidence type="ECO:0000256" key="2">
    <source>
        <dbReference type="ARBA" id="ARBA00023015"/>
    </source>
</evidence>
<dbReference type="InterPro" id="IPR036864">
    <property type="entry name" value="Zn2-C6_fun-type_DNA-bd_sf"/>
</dbReference>
<keyword evidence="9" id="KW-1185">Reference proteome</keyword>
<evidence type="ECO:0000256" key="6">
    <source>
        <dbReference type="SAM" id="MobiDB-lite"/>
    </source>
</evidence>
<dbReference type="InterPro" id="IPR001138">
    <property type="entry name" value="Zn2Cys6_DnaBD"/>
</dbReference>
<dbReference type="GO" id="GO:0000976">
    <property type="term" value="F:transcription cis-regulatory region binding"/>
    <property type="evidence" value="ECO:0007669"/>
    <property type="project" value="TreeGrafter"/>
</dbReference>
<keyword evidence="2" id="KW-0805">Transcription regulation</keyword>
<feature type="compositionally biased region" description="Polar residues" evidence="6">
    <location>
        <begin position="97"/>
        <end position="115"/>
    </location>
</feature>
<sequence>MSSQILHDLAMDQADNRRPSVISAPYGQACTNCARAKHRCIYRSDSRQCERCRRLEKECIPSVSARRLAAKHQMGPRTADLEEKIENLMTLLQNQAATKTESHVNPSPTRISTPAPSGDFRHSGSGNDSSVGTGASPELAGPGHSDLLALGESAYRQRSQLDILTSAFEPQLHQAEDCLEYFHSSMLTSFPFVYLRPDMTARQLREWYPFLWVNIMAVTSKHVTNQDFSMTDSIKRFVAQKVVVDNEANLDLLLGLLVFICWFHCHHKGKLYIAVMVSLAYSIITEMQLNKGPLETQTIAPWTQIPPQDAKTTAGRRAMLAYFLLVSQVSHTKKSIDVPEWNPYLDGCLQAISQHPEWPGDEQLAAQIKIQLLVDKISRGPWKNQDFLPSISYIGGLQSQLEKIKAQLPRSLTQNGNPNYQRQQLLEAHLTTISRIFDQFFAISPEQYPGVIFTRWCKMAHCLILLHHLHVLDDPSWDPATARERVDLFAIGDRLASILAEAGGSGRGALSSTDDSMSIRFSRMIRSMCNAWWAEFQSLERRQQSGGRHWQSQSLWRAPNIGIATGIRGKLAHGGMTPAPPFEMISDDVWLNEMLDMA</sequence>
<evidence type="ECO:0000259" key="7">
    <source>
        <dbReference type="PROSITE" id="PS00463"/>
    </source>
</evidence>
<proteinExistence type="predicted"/>